<dbReference type="GO" id="GO:0005262">
    <property type="term" value="F:calcium channel activity"/>
    <property type="evidence" value="ECO:0007669"/>
    <property type="project" value="TreeGrafter"/>
</dbReference>
<dbReference type="GO" id="GO:0015292">
    <property type="term" value="F:uniporter activity"/>
    <property type="evidence" value="ECO:0007669"/>
    <property type="project" value="TreeGrafter"/>
</dbReference>
<dbReference type="InterPro" id="IPR039055">
    <property type="entry name" value="MCU_fam"/>
</dbReference>
<sequence>MSLRMVLIFPKLTFRCHYPTSPPESSGFLHHFLKVRSACGHFDNPSFSEGGKLKGIRTDDLDVNHPTARDVGGISINDARKIREWQMEKVKAKLRDIPHTSIYHSHCFQICLQHCDHNQDQATEFAETLNHSGDVIVFGDVDFTPGTGTSLRNKQFLFIVE</sequence>
<organism evidence="1 2">
    <name type="scientific">Vigna mungo</name>
    <name type="common">Black gram</name>
    <name type="synonym">Phaseolus mungo</name>
    <dbReference type="NCBI Taxonomy" id="3915"/>
    <lineage>
        <taxon>Eukaryota</taxon>
        <taxon>Viridiplantae</taxon>
        <taxon>Streptophyta</taxon>
        <taxon>Embryophyta</taxon>
        <taxon>Tracheophyta</taxon>
        <taxon>Spermatophyta</taxon>
        <taxon>Magnoliopsida</taxon>
        <taxon>eudicotyledons</taxon>
        <taxon>Gunneridae</taxon>
        <taxon>Pentapetalae</taxon>
        <taxon>rosids</taxon>
        <taxon>fabids</taxon>
        <taxon>Fabales</taxon>
        <taxon>Fabaceae</taxon>
        <taxon>Papilionoideae</taxon>
        <taxon>50 kb inversion clade</taxon>
        <taxon>NPAAA clade</taxon>
        <taxon>indigoferoid/millettioid clade</taxon>
        <taxon>Phaseoleae</taxon>
        <taxon>Vigna</taxon>
    </lineage>
</organism>
<dbReference type="GO" id="GO:1990246">
    <property type="term" value="C:uniplex complex"/>
    <property type="evidence" value="ECO:0007669"/>
    <property type="project" value="TreeGrafter"/>
</dbReference>
<name>A0AAQ3S3R9_VIGMU</name>
<dbReference type="EMBL" id="CP144699">
    <property type="protein sequence ID" value="WVZ18129.1"/>
    <property type="molecule type" value="Genomic_DNA"/>
</dbReference>
<dbReference type="PANTHER" id="PTHR13462">
    <property type="entry name" value="CALCIUM UNIPORTER PROTEIN, MITOCHONDRIAL"/>
    <property type="match status" value="1"/>
</dbReference>
<dbReference type="PANTHER" id="PTHR13462:SF17">
    <property type="entry name" value="CALCIUM UNIPORTER PROTEIN 4, MITOCHONDRIAL"/>
    <property type="match status" value="1"/>
</dbReference>
<protein>
    <submittedName>
        <fullName evidence="1">Uncharacterized protein</fullName>
    </submittedName>
</protein>
<proteinExistence type="predicted"/>
<gene>
    <name evidence="1" type="ORF">V8G54_005451</name>
</gene>
<dbReference type="GO" id="GO:0036444">
    <property type="term" value="P:calcium import into the mitochondrion"/>
    <property type="evidence" value="ECO:0007669"/>
    <property type="project" value="TreeGrafter"/>
</dbReference>
<reference evidence="1 2" key="1">
    <citation type="journal article" date="2023" name="Life. Sci Alliance">
        <title>Evolutionary insights into 3D genome organization and epigenetic landscape of Vigna mungo.</title>
        <authorList>
            <person name="Junaid A."/>
            <person name="Singh B."/>
            <person name="Bhatia S."/>
        </authorList>
    </citation>
    <scope>NUCLEOTIDE SEQUENCE [LARGE SCALE GENOMIC DNA]</scope>
    <source>
        <strain evidence="1">Urdbean</strain>
    </source>
</reference>
<evidence type="ECO:0000313" key="1">
    <source>
        <dbReference type="EMBL" id="WVZ18129.1"/>
    </source>
</evidence>
<dbReference type="Proteomes" id="UP001374535">
    <property type="component" value="Chromosome 2"/>
</dbReference>
<evidence type="ECO:0000313" key="2">
    <source>
        <dbReference type="Proteomes" id="UP001374535"/>
    </source>
</evidence>
<keyword evidence="2" id="KW-1185">Reference proteome</keyword>
<dbReference type="AlphaFoldDB" id="A0AAQ3S3R9"/>
<dbReference type="GO" id="GO:0051560">
    <property type="term" value="P:mitochondrial calcium ion homeostasis"/>
    <property type="evidence" value="ECO:0007669"/>
    <property type="project" value="InterPro"/>
</dbReference>
<accession>A0AAQ3S3R9</accession>